<evidence type="ECO:0000256" key="1">
    <source>
        <dbReference type="ARBA" id="ARBA00001954"/>
    </source>
</evidence>
<dbReference type="GO" id="GO:0051213">
    <property type="term" value="F:dioxygenase activity"/>
    <property type="evidence" value="ECO:0007669"/>
    <property type="project" value="UniProtKB-KW"/>
</dbReference>
<keyword evidence="3" id="KW-0479">Metal-binding</keyword>
<dbReference type="InterPro" id="IPR042098">
    <property type="entry name" value="TauD-like_sf"/>
</dbReference>
<evidence type="ECO:0000256" key="4">
    <source>
        <dbReference type="ARBA" id="ARBA00022964"/>
    </source>
</evidence>
<proteinExistence type="inferred from homology"/>
<sequence>MGFNVEPLKPQPGTKAKMPEEEDLQRLKRIVWDHKFVIIKGQRLLQPAKQWELVTRLDPEAGPQSPDIFMQDFHPDGEGILKARGVTGVPGVENVHIIGKGYQGKDHYGLKDLNLDKSFSYENHHPTLPPDELENGHTRFQGWHFDAPLYNRDPPLFTAFRVIRLPKGPDITIQWDDGSGLSMKSAPGLTPFFCCSQLYEELMTEEERQIADNSWVEYAAFPYEWNRNCKFFPTGLGIISQSKELSEDALKEMRPDEAKVRRVQANAAKRLFIRSGPHEEPKVVDDVAEVRRFLLHIQSRILKPEYILIPPEEEGDLLLWDNWATMHSRVDYPARYGPKTCHQAGTNASRRPVGPVAAPVF</sequence>
<comment type="cofactor">
    <cofactor evidence="1">
        <name>Fe(2+)</name>
        <dbReference type="ChEBI" id="CHEBI:29033"/>
    </cofactor>
</comment>
<evidence type="ECO:0000313" key="10">
    <source>
        <dbReference type="Proteomes" id="UP000076552"/>
    </source>
</evidence>
<dbReference type="Gene3D" id="3.60.130.10">
    <property type="entry name" value="Clavaminate synthase-like"/>
    <property type="match status" value="1"/>
</dbReference>
<comment type="caution">
    <text evidence="9">The sequence shown here is derived from an EMBL/GenBank/DDBJ whole genome shotgun (WGS) entry which is preliminary data.</text>
</comment>
<dbReference type="SUPFAM" id="SSF51197">
    <property type="entry name" value="Clavaminate synthase-like"/>
    <property type="match status" value="1"/>
</dbReference>
<evidence type="ECO:0000256" key="2">
    <source>
        <dbReference type="ARBA" id="ARBA00005896"/>
    </source>
</evidence>
<dbReference type="STRING" id="708197.A0A166U147"/>
<evidence type="ECO:0000259" key="8">
    <source>
        <dbReference type="Pfam" id="PF02668"/>
    </source>
</evidence>
<reference evidence="9 10" key="1">
    <citation type="submission" date="2015-06" db="EMBL/GenBank/DDBJ databases">
        <title>Survival trade-offs in plant roots during colonization by closely related pathogenic and mutualistic fungi.</title>
        <authorList>
            <person name="Hacquard S."/>
            <person name="Kracher B."/>
            <person name="Hiruma K."/>
            <person name="Weinman A."/>
            <person name="Muench P."/>
            <person name="Garrido Oter R."/>
            <person name="Ver Loren van Themaat E."/>
            <person name="Dallerey J.-F."/>
            <person name="Damm U."/>
            <person name="Henrissat B."/>
            <person name="Lespinet O."/>
            <person name="Thon M."/>
            <person name="Kemen E."/>
            <person name="McHardy A.C."/>
            <person name="Schulze-Lefert P."/>
            <person name="O'Connell R.J."/>
        </authorList>
    </citation>
    <scope>NUCLEOTIDE SEQUENCE [LARGE SCALE GENOMIC DNA]</scope>
    <source>
        <strain evidence="9 10">0861</strain>
    </source>
</reference>
<dbReference type="AlphaFoldDB" id="A0A166U147"/>
<comment type="similarity">
    <text evidence="2">Belongs to the TfdA dioxygenase family.</text>
</comment>
<evidence type="ECO:0000256" key="3">
    <source>
        <dbReference type="ARBA" id="ARBA00022723"/>
    </source>
</evidence>
<protein>
    <submittedName>
        <fullName evidence="9">Alpha-ketoglutarate dependent xanthine dioxygenase</fullName>
    </submittedName>
</protein>
<dbReference type="GO" id="GO:0046872">
    <property type="term" value="F:metal ion binding"/>
    <property type="evidence" value="ECO:0007669"/>
    <property type="project" value="UniProtKB-KW"/>
</dbReference>
<evidence type="ECO:0000313" key="9">
    <source>
        <dbReference type="EMBL" id="KZL72798.1"/>
    </source>
</evidence>
<evidence type="ECO:0000256" key="7">
    <source>
        <dbReference type="SAM" id="MobiDB-lite"/>
    </source>
</evidence>
<accession>A0A166U147</accession>
<keyword evidence="10" id="KW-1185">Reference proteome</keyword>
<feature type="domain" description="TauD/TfdA-like" evidence="8">
    <location>
        <begin position="6"/>
        <end position="334"/>
    </location>
</feature>
<evidence type="ECO:0000256" key="5">
    <source>
        <dbReference type="ARBA" id="ARBA00023002"/>
    </source>
</evidence>
<feature type="region of interest" description="Disordered" evidence="7">
    <location>
        <begin position="1"/>
        <end position="21"/>
    </location>
</feature>
<dbReference type="InterPro" id="IPR051178">
    <property type="entry name" value="TfdA_dioxygenase"/>
</dbReference>
<evidence type="ECO:0000256" key="6">
    <source>
        <dbReference type="ARBA" id="ARBA00023004"/>
    </source>
</evidence>
<dbReference type="PANTHER" id="PTHR43779:SF2">
    <property type="entry name" value="ALPHA-KETOGLUTARATE-DEPENDENT XANTHINE DIOXYGENASE XAN1"/>
    <property type="match status" value="1"/>
</dbReference>
<keyword evidence="5" id="KW-0560">Oxidoreductase</keyword>
<dbReference type="PANTHER" id="PTHR43779">
    <property type="entry name" value="DIOXYGENASE RV0097-RELATED"/>
    <property type="match status" value="1"/>
</dbReference>
<keyword evidence="6" id="KW-0408">Iron</keyword>
<dbReference type="EMBL" id="LFIV01000053">
    <property type="protein sequence ID" value="KZL72798.1"/>
    <property type="molecule type" value="Genomic_DNA"/>
</dbReference>
<keyword evidence="4 9" id="KW-0223">Dioxygenase</keyword>
<dbReference type="Pfam" id="PF02668">
    <property type="entry name" value="TauD"/>
    <property type="match status" value="1"/>
</dbReference>
<organism evidence="9 10">
    <name type="scientific">Colletotrichum tofieldiae</name>
    <dbReference type="NCBI Taxonomy" id="708197"/>
    <lineage>
        <taxon>Eukaryota</taxon>
        <taxon>Fungi</taxon>
        <taxon>Dikarya</taxon>
        <taxon>Ascomycota</taxon>
        <taxon>Pezizomycotina</taxon>
        <taxon>Sordariomycetes</taxon>
        <taxon>Hypocreomycetidae</taxon>
        <taxon>Glomerellales</taxon>
        <taxon>Glomerellaceae</taxon>
        <taxon>Colletotrichum</taxon>
        <taxon>Colletotrichum spaethianum species complex</taxon>
    </lineage>
</organism>
<name>A0A166U147_9PEZI</name>
<dbReference type="Proteomes" id="UP000076552">
    <property type="component" value="Unassembled WGS sequence"/>
</dbReference>
<gene>
    <name evidence="9" type="ORF">CT0861_02092</name>
</gene>
<dbReference type="InterPro" id="IPR003819">
    <property type="entry name" value="TauD/TfdA-like"/>
</dbReference>